<feature type="signal peptide" evidence="1">
    <location>
        <begin position="1"/>
        <end position="22"/>
    </location>
</feature>
<dbReference type="InterPro" id="IPR007893">
    <property type="entry name" value="Spore_coat_U/FanG"/>
</dbReference>
<keyword evidence="4" id="KW-0946">Virion</keyword>
<comment type="caution">
    <text evidence="4">The sequence shown here is derived from an EMBL/GenBank/DDBJ whole genome shotgun (WGS) entry which is preliminary data.</text>
</comment>
<sequence>MRKTLSFSLALMAAFSAASASAADVTEDLMISATVNNECSLLVTQLGGGEYNGLASGTQGYSNGALMVRCNQGTAFSIVPGDGLNYGAAIARPNHRAVSDGAGNFVAYGLFKDPGASQAWGSGADAWEGVGNGEQQMIGIGYAFYDLNKVPGGTFSDTIAVTLTY</sequence>
<protein>
    <submittedName>
        <fullName evidence="4">Spore coat protein U domain-containing protein</fullName>
    </submittedName>
</protein>
<evidence type="ECO:0000256" key="1">
    <source>
        <dbReference type="SAM" id="SignalP"/>
    </source>
</evidence>
<dbReference type="PANTHER" id="PTHR37089:SF3">
    <property type="entry name" value="EXPORTED PROTEIN"/>
    <property type="match status" value="1"/>
</dbReference>
<evidence type="ECO:0000259" key="2">
    <source>
        <dbReference type="Pfam" id="PF05229"/>
    </source>
</evidence>
<dbReference type="Pfam" id="PF05229">
    <property type="entry name" value="SCPU"/>
    <property type="match status" value="1"/>
</dbReference>
<reference evidence="3" key="2">
    <citation type="submission" date="2022-07" db="EMBL/GenBank/DDBJ databases">
        <authorList>
            <consortium name="DAFM: The Division of Animal and Food Microbiology"/>
        </authorList>
    </citation>
    <scope>NUCLEOTIDE SEQUENCE</scope>
    <source>
        <strain evidence="3">19MO01SH01-2</strain>
    </source>
</reference>
<gene>
    <name evidence="4" type="ORF">I5V89_02790</name>
    <name evidence="3" type="ORF">QEG23_004497</name>
</gene>
<dbReference type="EMBL" id="ABLOJW010000039">
    <property type="protein sequence ID" value="EKT4094919.1"/>
    <property type="molecule type" value="Genomic_DNA"/>
</dbReference>
<evidence type="ECO:0000313" key="5">
    <source>
        <dbReference type="Proteomes" id="UP000634179"/>
    </source>
</evidence>
<feature type="chain" id="PRO_5041256751" evidence="1">
    <location>
        <begin position="23"/>
        <end position="165"/>
    </location>
</feature>
<keyword evidence="1" id="KW-0732">Signal</keyword>
<dbReference type="PANTHER" id="PTHR37089">
    <property type="entry name" value="PROTEIN U-RELATED"/>
    <property type="match status" value="1"/>
</dbReference>
<organism evidence="4 5">
    <name type="scientific">Stenotrophomonas maltophilia</name>
    <name type="common">Pseudomonas maltophilia</name>
    <name type="synonym">Xanthomonas maltophilia</name>
    <dbReference type="NCBI Taxonomy" id="40324"/>
    <lineage>
        <taxon>Bacteria</taxon>
        <taxon>Pseudomonadati</taxon>
        <taxon>Pseudomonadota</taxon>
        <taxon>Gammaproteobacteria</taxon>
        <taxon>Lysobacterales</taxon>
        <taxon>Lysobacteraceae</taxon>
        <taxon>Stenotrophomonas</taxon>
        <taxon>Stenotrophomonas maltophilia group</taxon>
    </lineage>
</organism>
<dbReference type="InterPro" id="IPR053167">
    <property type="entry name" value="Spore_coat_component"/>
</dbReference>
<dbReference type="SMART" id="SM00972">
    <property type="entry name" value="SCPU"/>
    <property type="match status" value="1"/>
</dbReference>
<dbReference type="Proteomes" id="UP000634179">
    <property type="component" value="Unassembled WGS sequence"/>
</dbReference>
<keyword evidence="4" id="KW-0167">Capsid protein</keyword>
<dbReference type="EMBL" id="JADUOV010000001">
    <property type="protein sequence ID" value="MBH1788794.1"/>
    <property type="molecule type" value="Genomic_DNA"/>
</dbReference>
<accession>A0AA40Y2Y5</accession>
<dbReference type="RefSeq" id="WP_080354580.1">
    <property type="nucleotide sequence ID" value="NZ_JAAAFR010000022.1"/>
</dbReference>
<proteinExistence type="predicted"/>
<evidence type="ECO:0000313" key="4">
    <source>
        <dbReference type="EMBL" id="MBH1788794.1"/>
    </source>
</evidence>
<name>A0AA40Y2Y5_STEMA</name>
<dbReference type="Proteomes" id="UP001218208">
    <property type="component" value="Unassembled WGS sequence"/>
</dbReference>
<dbReference type="AlphaFoldDB" id="A0AA40Y2Y5"/>
<reference evidence="4" key="1">
    <citation type="submission" date="2020-11" db="EMBL/GenBank/DDBJ databases">
        <title>Enhanced detection system for hospital associated transmission using whole genome sequencing surveillance.</title>
        <authorList>
            <person name="Harrison L.H."/>
            <person name="Van Tyne D."/>
            <person name="Marsh J.W."/>
            <person name="Griffith M.P."/>
            <person name="Snyder D.J."/>
            <person name="Cooper V.S."/>
            <person name="Mustapha M."/>
        </authorList>
    </citation>
    <scope>NUCLEOTIDE SEQUENCE</scope>
    <source>
        <strain evidence="4">STEN00053</strain>
    </source>
</reference>
<evidence type="ECO:0000313" key="3">
    <source>
        <dbReference type="EMBL" id="EKT4094919.1"/>
    </source>
</evidence>
<feature type="domain" description="Spore coat protein U/FanG" evidence="2">
    <location>
        <begin position="28"/>
        <end position="162"/>
    </location>
</feature>